<name>A0AAQ3MXW3_VIGMU</name>
<evidence type="ECO:0000313" key="1">
    <source>
        <dbReference type="EMBL" id="WVY99155.1"/>
    </source>
</evidence>
<evidence type="ECO:0000313" key="2">
    <source>
        <dbReference type="Proteomes" id="UP001374535"/>
    </source>
</evidence>
<reference evidence="1 2" key="1">
    <citation type="journal article" date="2023" name="Life. Sci Alliance">
        <title>Evolutionary insights into 3D genome organization and epigenetic landscape of Vigna mungo.</title>
        <authorList>
            <person name="Junaid A."/>
            <person name="Singh B."/>
            <person name="Bhatia S."/>
        </authorList>
    </citation>
    <scope>NUCLEOTIDE SEQUENCE [LARGE SCALE GENOMIC DNA]</scope>
    <source>
        <strain evidence="1">Urdbean</strain>
    </source>
</reference>
<sequence>MGDHVSLQQHIDVILEGLPQDYESIIESKFGPLSIEEVEALLLAYESRLQKFSKKFVLDSISLNLTQATIPNYASQNDQETSYAMTPMFKSKMQKLKSLLVFVVSWLQF</sequence>
<organism evidence="1 2">
    <name type="scientific">Vigna mungo</name>
    <name type="common">Black gram</name>
    <name type="synonym">Phaseolus mungo</name>
    <dbReference type="NCBI Taxonomy" id="3915"/>
    <lineage>
        <taxon>Eukaryota</taxon>
        <taxon>Viridiplantae</taxon>
        <taxon>Streptophyta</taxon>
        <taxon>Embryophyta</taxon>
        <taxon>Tracheophyta</taxon>
        <taxon>Spermatophyta</taxon>
        <taxon>Magnoliopsida</taxon>
        <taxon>eudicotyledons</taxon>
        <taxon>Gunneridae</taxon>
        <taxon>Pentapetalae</taxon>
        <taxon>rosids</taxon>
        <taxon>fabids</taxon>
        <taxon>Fabales</taxon>
        <taxon>Fabaceae</taxon>
        <taxon>Papilionoideae</taxon>
        <taxon>50 kb inversion clade</taxon>
        <taxon>NPAAA clade</taxon>
        <taxon>indigoferoid/millettioid clade</taxon>
        <taxon>Phaseoleae</taxon>
        <taxon>Vigna</taxon>
    </lineage>
</organism>
<keyword evidence="2" id="KW-1185">Reference proteome</keyword>
<proteinExistence type="predicted"/>
<dbReference type="AlphaFoldDB" id="A0AAQ3MXW3"/>
<protein>
    <submittedName>
        <fullName evidence="1">Uncharacterized protein</fullName>
    </submittedName>
</protein>
<accession>A0AAQ3MXW3</accession>
<dbReference type="EMBL" id="CP144692">
    <property type="protein sequence ID" value="WVY99155.1"/>
    <property type="molecule type" value="Genomic_DNA"/>
</dbReference>
<gene>
    <name evidence="1" type="ORF">V8G54_031306</name>
</gene>
<dbReference type="Proteomes" id="UP001374535">
    <property type="component" value="Chromosome 9"/>
</dbReference>